<proteinExistence type="predicted"/>
<sequence>MTEIVNLSISQTAASELSRQASFGGSPGEMSIALISDEEGWMHIKLKPGTFNGSPISRTEGITLYADTKKFSLLKDLKLDYYSDLSGGGFLISTPKNAKRCACGSGFKLL</sequence>
<dbReference type="eggNOG" id="COG0316">
    <property type="taxonomic scope" value="Bacteria"/>
</dbReference>
<gene>
    <name evidence="1" type="ordered locus">PMM1683</name>
</gene>
<evidence type="ECO:0000313" key="2">
    <source>
        <dbReference type="Proteomes" id="UP000001026"/>
    </source>
</evidence>
<dbReference type="KEGG" id="pmm:PMM1683"/>
<protein>
    <submittedName>
        <fullName evidence="1">Conserved hypothetical</fullName>
    </submittedName>
</protein>
<dbReference type="Gene3D" id="2.60.300.12">
    <property type="entry name" value="HesB-like domain"/>
    <property type="match status" value="1"/>
</dbReference>
<dbReference type="AlphaFoldDB" id="Q7UZI2"/>
<dbReference type="InterPro" id="IPR035903">
    <property type="entry name" value="HesB-like_dom_sf"/>
</dbReference>
<accession>Q7UZI2</accession>
<name>Q7UZI2_PROMP</name>
<dbReference type="SUPFAM" id="SSF89360">
    <property type="entry name" value="HesB-like domain"/>
    <property type="match status" value="1"/>
</dbReference>
<dbReference type="HOGENOM" id="CLU_153280_0_0_3"/>
<dbReference type="EMBL" id="BX548174">
    <property type="protein sequence ID" value="CAE20142.1"/>
    <property type="molecule type" value="Genomic_DNA"/>
</dbReference>
<dbReference type="Proteomes" id="UP000001026">
    <property type="component" value="Chromosome"/>
</dbReference>
<reference evidence="1 2" key="1">
    <citation type="journal article" date="2003" name="Nature">
        <title>Genome divergence in two Prochlorococcus ecotypes reflects oceanic niche differentiation.</title>
        <authorList>
            <person name="Rocap G."/>
            <person name="Larimer F.W."/>
            <person name="Lamerdin J.E."/>
            <person name="Malfatti S."/>
            <person name="Chain P."/>
            <person name="Ahlgren N.A."/>
            <person name="Arellano A."/>
            <person name="Coleman M."/>
            <person name="Hauser L."/>
            <person name="Hess W.R."/>
            <person name="Johnson Z.I."/>
            <person name="Land M.L."/>
            <person name="Lindell D."/>
            <person name="Post A.F."/>
            <person name="Regala W."/>
            <person name="Shah M."/>
            <person name="Shaw S.L."/>
            <person name="Steglich C."/>
            <person name="Sullivan M.B."/>
            <person name="Ting C.S."/>
            <person name="Tolonen A."/>
            <person name="Webb E.A."/>
            <person name="Zinser E.R."/>
            <person name="Chisholm S.W."/>
        </authorList>
    </citation>
    <scope>NUCLEOTIDE SEQUENCE [LARGE SCALE GENOMIC DNA]</scope>
    <source>
        <strain evidence="2">CCMP1986 / NIES-2087 / MED4</strain>
    </source>
</reference>
<dbReference type="STRING" id="59919.PMM1683"/>
<dbReference type="OrthoDB" id="541439at2"/>
<dbReference type="RefSeq" id="WP_011133310.1">
    <property type="nucleotide sequence ID" value="NC_005072.1"/>
</dbReference>
<evidence type="ECO:0000313" key="1">
    <source>
        <dbReference type="EMBL" id="CAE20142.1"/>
    </source>
</evidence>
<organism evidence="1 2">
    <name type="scientific">Prochlorococcus marinus subsp. pastoris (strain CCMP1986 / NIES-2087 / MED4)</name>
    <dbReference type="NCBI Taxonomy" id="59919"/>
    <lineage>
        <taxon>Bacteria</taxon>
        <taxon>Bacillati</taxon>
        <taxon>Cyanobacteriota</taxon>
        <taxon>Cyanophyceae</taxon>
        <taxon>Synechococcales</taxon>
        <taxon>Prochlorococcaceae</taxon>
        <taxon>Prochlorococcus</taxon>
    </lineage>
</organism>